<dbReference type="GO" id="GO:0005524">
    <property type="term" value="F:ATP binding"/>
    <property type="evidence" value="ECO:0007669"/>
    <property type="project" value="UniProtKB-KW"/>
</dbReference>
<keyword evidence="5" id="KW-0547">Nucleotide-binding</keyword>
<feature type="non-terminal residue" evidence="12">
    <location>
        <position position="277"/>
    </location>
</feature>
<keyword evidence="9 10" id="KW-0472">Membrane</keyword>
<dbReference type="SUPFAM" id="SSF81653">
    <property type="entry name" value="Calcium ATPase, transduction domain A"/>
    <property type="match status" value="1"/>
</dbReference>
<keyword evidence="4" id="KW-0479">Metal-binding</keyword>
<feature type="transmembrane region" description="Helical" evidence="10">
    <location>
        <begin position="203"/>
        <end position="232"/>
    </location>
</feature>
<dbReference type="GO" id="GO:0019829">
    <property type="term" value="F:ATPase-coupled monoatomic cation transmembrane transporter activity"/>
    <property type="evidence" value="ECO:0007669"/>
    <property type="project" value="UniProtKB-ARBA"/>
</dbReference>
<evidence type="ECO:0000256" key="3">
    <source>
        <dbReference type="ARBA" id="ARBA00022692"/>
    </source>
</evidence>
<dbReference type="FunFam" id="2.70.150.10:FF:000016">
    <property type="entry name" value="Calcium-transporting P-type ATPase putative"/>
    <property type="match status" value="1"/>
</dbReference>
<proteinExistence type="predicted"/>
<evidence type="ECO:0000313" key="12">
    <source>
        <dbReference type="EMBL" id="GAH56295.1"/>
    </source>
</evidence>
<dbReference type="Gene3D" id="1.20.1110.10">
    <property type="entry name" value="Calcium-transporting ATPase, transmembrane domain"/>
    <property type="match status" value="2"/>
</dbReference>
<dbReference type="GO" id="GO:0005886">
    <property type="term" value="C:plasma membrane"/>
    <property type="evidence" value="ECO:0007669"/>
    <property type="project" value="UniProtKB-SubCell"/>
</dbReference>
<evidence type="ECO:0000259" key="11">
    <source>
        <dbReference type="Pfam" id="PF00122"/>
    </source>
</evidence>
<keyword evidence="6" id="KW-0067">ATP-binding</keyword>
<evidence type="ECO:0000256" key="9">
    <source>
        <dbReference type="ARBA" id="ARBA00023136"/>
    </source>
</evidence>
<reference evidence="12" key="1">
    <citation type="journal article" date="2014" name="Front. Microbiol.">
        <title>High frequency of phylogenetically diverse reductive dehalogenase-homologous genes in deep subseafloor sedimentary metagenomes.</title>
        <authorList>
            <person name="Kawai M."/>
            <person name="Futagami T."/>
            <person name="Toyoda A."/>
            <person name="Takaki Y."/>
            <person name="Nishi S."/>
            <person name="Hori S."/>
            <person name="Arai W."/>
            <person name="Tsubouchi T."/>
            <person name="Morono Y."/>
            <person name="Uchiyama I."/>
            <person name="Ito T."/>
            <person name="Fujiyama A."/>
            <person name="Inagaki F."/>
            <person name="Takami H."/>
        </authorList>
    </citation>
    <scope>NUCLEOTIDE SEQUENCE</scope>
    <source>
        <strain evidence="12">Expedition CK06-06</strain>
    </source>
</reference>
<dbReference type="SUPFAM" id="SSF81665">
    <property type="entry name" value="Calcium ATPase, transmembrane domain M"/>
    <property type="match status" value="1"/>
</dbReference>
<dbReference type="GO" id="GO:0098662">
    <property type="term" value="P:inorganic cation transmembrane transport"/>
    <property type="evidence" value="ECO:0007669"/>
    <property type="project" value="UniProtKB-ARBA"/>
</dbReference>
<evidence type="ECO:0000256" key="4">
    <source>
        <dbReference type="ARBA" id="ARBA00022723"/>
    </source>
</evidence>
<accession>X1HGU8</accession>
<evidence type="ECO:0000256" key="7">
    <source>
        <dbReference type="ARBA" id="ARBA00022967"/>
    </source>
</evidence>
<evidence type="ECO:0000256" key="2">
    <source>
        <dbReference type="ARBA" id="ARBA00022475"/>
    </source>
</evidence>
<evidence type="ECO:0000256" key="1">
    <source>
        <dbReference type="ARBA" id="ARBA00004651"/>
    </source>
</evidence>
<keyword evidence="7" id="KW-1278">Translocase</keyword>
<evidence type="ECO:0000256" key="8">
    <source>
        <dbReference type="ARBA" id="ARBA00022989"/>
    </source>
</evidence>
<dbReference type="GO" id="GO:0046873">
    <property type="term" value="F:metal ion transmembrane transporter activity"/>
    <property type="evidence" value="ECO:0007669"/>
    <property type="project" value="UniProtKB-ARBA"/>
</dbReference>
<sequence length="277" mass="29650">AIISIVVEHFIDAGVILGVLLLNAVVGFTQETRAEKAMEALKRMVAPRASVRRESKVREIPTREIVPGDILLLETGDRVPADARLIEVSNLKVNEATLTGESIAVDKHTKPVSEEAPLAERKNMVYTGTIITYGRATAVAVKTGLSTEIGKIVTTIQEVETPKTPLQQNIRKLSQYILVLFLGICALLIVVGVLKGIGWLEIFLVAVAAAVSAIPEGLPAVVTVVLAIGMHIMANRNAIIRKLVAVETLGSATAICSDKTGTLTLNEMTARRLYVSG</sequence>
<dbReference type="PROSITE" id="PS00154">
    <property type="entry name" value="ATPASE_E1_E2"/>
    <property type="match status" value="1"/>
</dbReference>
<keyword evidence="8 10" id="KW-1133">Transmembrane helix</keyword>
<feature type="non-terminal residue" evidence="12">
    <location>
        <position position="1"/>
    </location>
</feature>
<dbReference type="InterPro" id="IPR018303">
    <property type="entry name" value="ATPase_P-typ_P_site"/>
</dbReference>
<dbReference type="InterPro" id="IPR008250">
    <property type="entry name" value="ATPase_P-typ_transduc_dom_A_sf"/>
</dbReference>
<dbReference type="NCBIfam" id="TIGR01494">
    <property type="entry name" value="ATPase_P-type"/>
    <property type="match status" value="2"/>
</dbReference>
<dbReference type="GO" id="GO:0016887">
    <property type="term" value="F:ATP hydrolysis activity"/>
    <property type="evidence" value="ECO:0007669"/>
    <property type="project" value="InterPro"/>
</dbReference>
<dbReference type="EMBL" id="BARU01023709">
    <property type="protein sequence ID" value="GAH56295.1"/>
    <property type="molecule type" value="Genomic_DNA"/>
</dbReference>
<name>X1HGU8_9ZZZZ</name>
<comment type="caution">
    <text evidence="12">The sequence shown here is derived from an EMBL/GenBank/DDBJ whole genome shotgun (WGS) entry which is preliminary data.</text>
</comment>
<gene>
    <name evidence="12" type="ORF">S03H2_38451</name>
</gene>
<comment type="subcellular location">
    <subcellularLocation>
        <location evidence="1">Cell membrane</location>
        <topology evidence="1">Multi-pass membrane protein</topology>
    </subcellularLocation>
</comment>
<evidence type="ECO:0000256" key="10">
    <source>
        <dbReference type="SAM" id="Phobius"/>
    </source>
</evidence>
<dbReference type="AlphaFoldDB" id="X1HGU8"/>
<dbReference type="InterPro" id="IPR023298">
    <property type="entry name" value="ATPase_P-typ_TM_dom_sf"/>
</dbReference>
<feature type="domain" description="P-type ATPase A" evidence="11">
    <location>
        <begin position="44"/>
        <end position="156"/>
    </location>
</feature>
<keyword evidence="3 10" id="KW-0812">Transmembrane</keyword>
<protein>
    <recommendedName>
        <fullName evidence="11">P-type ATPase A domain-containing protein</fullName>
    </recommendedName>
</protein>
<dbReference type="PRINTS" id="PR00119">
    <property type="entry name" value="CATATPASE"/>
</dbReference>
<dbReference type="GO" id="GO:0015662">
    <property type="term" value="F:P-type ion transporter activity"/>
    <property type="evidence" value="ECO:0007669"/>
    <property type="project" value="UniProtKB-ARBA"/>
</dbReference>
<dbReference type="GO" id="GO:0046872">
    <property type="term" value="F:metal ion binding"/>
    <property type="evidence" value="ECO:0007669"/>
    <property type="project" value="UniProtKB-KW"/>
</dbReference>
<dbReference type="InterPro" id="IPR059000">
    <property type="entry name" value="ATPase_P-type_domA"/>
</dbReference>
<dbReference type="Pfam" id="PF00122">
    <property type="entry name" value="E1-E2_ATPase"/>
    <property type="match status" value="1"/>
</dbReference>
<dbReference type="InterPro" id="IPR001757">
    <property type="entry name" value="P_typ_ATPase"/>
</dbReference>
<evidence type="ECO:0000256" key="6">
    <source>
        <dbReference type="ARBA" id="ARBA00022840"/>
    </source>
</evidence>
<dbReference type="PANTHER" id="PTHR42861">
    <property type="entry name" value="CALCIUM-TRANSPORTING ATPASE"/>
    <property type="match status" value="1"/>
</dbReference>
<feature type="transmembrane region" description="Helical" evidence="10">
    <location>
        <begin position="6"/>
        <end position="28"/>
    </location>
</feature>
<feature type="transmembrane region" description="Helical" evidence="10">
    <location>
        <begin position="176"/>
        <end position="197"/>
    </location>
</feature>
<organism evidence="12">
    <name type="scientific">marine sediment metagenome</name>
    <dbReference type="NCBI Taxonomy" id="412755"/>
    <lineage>
        <taxon>unclassified sequences</taxon>
        <taxon>metagenomes</taxon>
        <taxon>ecological metagenomes</taxon>
    </lineage>
</organism>
<keyword evidence="2" id="KW-1003">Cell membrane</keyword>
<evidence type="ECO:0000256" key="5">
    <source>
        <dbReference type="ARBA" id="ARBA00022741"/>
    </source>
</evidence>